<sequence>MEWTPIAALNEDDGENKDGNILDGEGEDADMPSGDAESMVEDAADVPNAVEAALVDAEQLFFMPPSTPVFARTATFDAPLYTPSAGPSPSSSLAARYLNLSPPAPSTSARARSQSRAASPSRRPSLPDPFVDTRPGEAYLLNVETMRREKRRRVQSGDRPLYNVTEQAREAMVSLAYTRAEDARAWDLVPRVGTLERDLALANLDACRASLERAKLMAQCAEAEAQLEYARQSQLEYVKTRLMDERCGREAKAELIWMFEAVWPVQRDSNGRVF</sequence>
<dbReference type="AlphaFoldDB" id="A0A067N7H2"/>
<keyword evidence="1" id="KW-0175">Coiled coil</keyword>
<feature type="coiled-coil region" evidence="1">
    <location>
        <begin position="204"/>
        <end position="233"/>
    </location>
</feature>
<dbReference type="Proteomes" id="UP000027195">
    <property type="component" value="Unassembled WGS sequence"/>
</dbReference>
<feature type="region of interest" description="Disordered" evidence="2">
    <location>
        <begin position="1"/>
        <end position="40"/>
    </location>
</feature>
<evidence type="ECO:0000256" key="1">
    <source>
        <dbReference type="SAM" id="Coils"/>
    </source>
</evidence>
<feature type="region of interest" description="Disordered" evidence="2">
    <location>
        <begin position="84"/>
        <end position="133"/>
    </location>
</feature>
<evidence type="ECO:0000313" key="4">
    <source>
        <dbReference type="Proteomes" id="UP000027195"/>
    </source>
</evidence>
<gene>
    <name evidence="3" type="ORF">BOTBODRAFT_27146</name>
</gene>
<dbReference type="InParanoid" id="A0A067N7H2"/>
<reference evidence="4" key="1">
    <citation type="journal article" date="2014" name="Proc. Natl. Acad. Sci. U.S.A.">
        <title>Extensive sampling of basidiomycete genomes demonstrates inadequacy of the white-rot/brown-rot paradigm for wood decay fungi.</title>
        <authorList>
            <person name="Riley R."/>
            <person name="Salamov A.A."/>
            <person name="Brown D.W."/>
            <person name="Nagy L.G."/>
            <person name="Floudas D."/>
            <person name="Held B.W."/>
            <person name="Levasseur A."/>
            <person name="Lombard V."/>
            <person name="Morin E."/>
            <person name="Otillar R."/>
            <person name="Lindquist E.A."/>
            <person name="Sun H."/>
            <person name="LaButti K.M."/>
            <person name="Schmutz J."/>
            <person name="Jabbour D."/>
            <person name="Luo H."/>
            <person name="Baker S.E."/>
            <person name="Pisabarro A.G."/>
            <person name="Walton J.D."/>
            <person name="Blanchette R.A."/>
            <person name="Henrissat B."/>
            <person name="Martin F."/>
            <person name="Cullen D."/>
            <person name="Hibbett D.S."/>
            <person name="Grigoriev I.V."/>
        </authorList>
    </citation>
    <scope>NUCLEOTIDE SEQUENCE [LARGE SCALE GENOMIC DNA]</scope>
    <source>
        <strain evidence="4">FD-172 SS1</strain>
    </source>
</reference>
<feature type="compositionally biased region" description="Low complexity" evidence="2">
    <location>
        <begin position="84"/>
        <end position="95"/>
    </location>
</feature>
<evidence type="ECO:0000313" key="3">
    <source>
        <dbReference type="EMBL" id="KDQ19726.1"/>
    </source>
</evidence>
<feature type="compositionally biased region" description="Low complexity" evidence="2">
    <location>
        <begin position="106"/>
        <end position="124"/>
    </location>
</feature>
<organism evidence="3 4">
    <name type="scientific">Botryobasidium botryosum (strain FD-172 SS1)</name>
    <dbReference type="NCBI Taxonomy" id="930990"/>
    <lineage>
        <taxon>Eukaryota</taxon>
        <taxon>Fungi</taxon>
        <taxon>Dikarya</taxon>
        <taxon>Basidiomycota</taxon>
        <taxon>Agaricomycotina</taxon>
        <taxon>Agaricomycetes</taxon>
        <taxon>Cantharellales</taxon>
        <taxon>Botryobasidiaceae</taxon>
        <taxon>Botryobasidium</taxon>
    </lineage>
</organism>
<keyword evidence="4" id="KW-1185">Reference proteome</keyword>
<dbReference type="HOGENOM" id="CLU_1015605_0_0_1"/>
<dbReference type="EMBL" id="KL198018">
    <property type="protein sequence ID" value="KDQ19726.1"/>
    <property type="molecule type" value="Genomic_DNA"/>
</dbReference>
<accession>A0A067N7H2</accession>
<name>A0A067N7H2_BOTB1</name>
<protein>
    <submittedName>
        <fullName evidence="3">Uncharacterized protein</fullName>
    </submittedName>
</protein>
<proteinExistence type="predicted"/>
<evidence type="ECO:0000256" key="2">
    <source>
        <dbReference type="SAM" id="MobiDB-lite"/>
    </source>
</evidence>